<feature type="region of interest" description="Disordered" evidence="8">
    <location>
        <begin position="388"/>
        <end position="460"/>
    </location>
</feature>
<protein>
    <submittedName>
        <fullName evidence="10">Unnamed protein product</fullName>
    </submittedName>
</protein>
<keyword evidence="5 7" id="KW-0326">Glycosidase</keyword>
<dbReference type="Pfam" id="PF00078">
    <property type="entry name" value="RVT_1"/>
    <property type="match status" value="1"/>
</dbReference>
<dbReference type="InterPro" id="IPR050434">
    <property type="entry name" value="Glycosyl_hydrlase_28"/>
</dbReference>
<sequence length="621" mass="68059">MGFQPEKTSIWATGSYSDSRSQTSRLANAPVSNLSSYSTGSAKRSRSWCFIAYHRRSNASCPHTNVGSGPVAVQLMQYGPTDGLQHVPRDTKNDSTSLELTSPVLLIPSTATTASPNTGTPQGDSLSPVLFAVYLEAALRDLASQLDSPHDLLADMIVYADDADFICNHADIATLIETQVPAILAKWSLQMNTTKTDHTSVHRSPTAYSTRTSRAKHESRRNTRKLGSLLGDTEDLSRRKNLATAALHRMWKIWLRPSKTSEATRLRLYNSYVLPILLYSSGNWALTQTDLLGLESFHRQQLRKVIGVTYPNRIPNDKLYDSTGTEPLRYHLLRNRWRLLVTSFAAHQGSQPIASWTLISDPANTAHGKADDESRFLWYSTPTSRLFPQDTDFKGPPTWQVQDRLPCCPDRDGYTQQRRPDQEQDPKQQQDPTQRQRQKDLTEPFREQAPTAKTSSGCHLTGAGTYKSTNIASGSFIVVDSLTVLAAMTLDLSAAKAGQPAGTTTFDTFKGEGPLVLASGSDLSVTGSGSLDGPCSLIIDNGAVNGIAKNRDGFELTKYDRKIYNEDDCMAMQPSTNTFFANNCSCGDHGISIGSLGVDDTGLPVVIEGMQGYALTNDGYN</sequence>
<keyword evidence="3" id="KW-0677">Repeat</keyword>
<feature type="compositionally biased region" description="Polar residues" evidence="8">
    <location>
        <begin position="202"/>
        <end position="212"/>
    </location>
</feature>
<dbReference type="AlphaFoldDB" id="A0A9W7CUI9"/>
<keyword evidence="4 7" id="KW-0378">Hydrolase</keyword>
<dbReference type="SUPFAM" id="SSF56672">
    <property type="entry name" value="DNA/RNA polymerases"/>
    <property type="match status" value="1"/>
</dbReference>
<organism evidence="10 11">
    <name type="scientific">Phytophthora fragariaefolia</name>
    <dbReference type="NCBI Taxonomy" id="1490495"/>
    <lineage>
        <taxon>Eukaryota</taxon>
        <taxon>Sar</taxon>
        <taxon>Stramenopiles</taxon>
        <taxon>Oomycota</taxon>
        <taxon>Peronosporomycetes</taxon>
        <taxon>Peronosporales</taxon>
        <taxon>Peronosporaceae</taxon>
        <taxon>Phytophthora</taxon>
    </lineage>
</organism>
<dbReference type="SUPFAM" id="SSF51126">
    <property type="entry name" value="Pectin lyase-like"/>
    <property type="match status" value="1"/>
</dbReference>
<dbReference type="Gene3D" id="2.160.20.10">
    <property type="entry name" value="Single-stranded right-handed beta-helix, Pectin lyase-like"/>
    <property type="match status" value="1"/>
</dbReference>
<proteinExistence type="inferred from homology"/>
<dbReference type="GO" id="GO:0004650">
    <property type="term" value="F:polygalacturonase activity"/>
    <property type="evidence" value="ECO:0007669"/>
    <property type="project" value="InterPro"/>
</dbReference>
<feature type="region of interest" description="Disordered" evidence="8">
    <location>
        <begin position="196"/>
        <end position="226"/>
    </location>
</feature>
<dbReference type="GO" id="GO:0071555">
    <property type="term" value="P:cell wall organization"/>
    <property type="evidence" value="ECO:0007669"/>
    <property type="project" value="UniProtKB-KW"/>
</dbReference>
<evidence type="ECO:0000256" key="1">
    <source>
        <dbReference type="ARBA" id="ARBA00008834"/>
    </source>
</evidence>
<evidence type="ECO:0000256" key="2">
    <source>
        <dbReference type="ARBA" id="ARBA00022729"/>
    </source>
</evidence>
<reference evidence="10" key="1">
    <citation type="submission" date="2023-04" db="EMBL/GenBank/DDBJ databases">
        <title>Phytophthora fragariaefolia NBRC 109709.</title>
        <authorList>
            <person name="Ichikawa N."/>
            <person name="Sato H."/>
            <person name="Tonouchi N."/>
        </authorList>
    </citation>
    <scope>NUCLEOTIDE SEQUENCE</scope>
    <source>
        <strain evidence="10">NBRC 109709</strain>
    </source>
</reference>
<dbReference type="InterPro" id="IPR011050">
    <property type="entry name" value="Pectin_lyase_fold/virulence"/>
</dbReference>
<evidence type="ECO:0000256" key="5">
    <source>
        <dbReference type="ARBA" id="ARBA00023295"/>
    </source>
</evidence>
<dbReference type="InterPro" id="IPR000477">
    <property type="entry name" value="RT_dom"/>
</dbReference>
<name>A0A9W7CUI9_9STRA</name>
<dbReference type="PANTHER" id="PTHR31884:SF1">
    <property type="entry name" value="POLYGALACTURONASE"/>
    <property type="match status" value="1"/>
</dbReference>
<comment type="caution">
    <text evidence="10">The sequence shown here is derived from an EMBL/GenBank/DDBJ whole genome shotgun (WGS) entry which is preliminary data.</text>
</comment>
<accession>A0A9W7CUI9</accession>
<evidence type="ECO:0000256" key="6">
    <source>
        <dbReference type="ARBA" id="ARBA00023316"/>
    </source>
</evidence>
<dbReference type="Pfam" id="PF00295">
    <property type="entry name" value="Glyco_hydro_28"/>
    <property type="match status" value="1"/>
</dbReference>
<evidence type="ECO:0000259" key="9">
    <source>
        <dbReference type="PROSITE" id="PS50878"/>
    </source>
</evidence>
<dbReference type="EMBL" id="BSXT01001137">
    <property type="protein sequence ID" value="GMF39143.1"/>
    <property type="molecule type" value="Genomic_DNA"/>
</dbReference>
<gene>
    <name evidence="10" type="ORF">Pfra01_001153400</name>
</gene>
<dbReference type="GO" id="GO:0005576">
    <property type="term" value="C:extracellular region"/>
    <property type="evidence" value="ECO:0007669"/>
    <property type="project" value="TreeGrafter"/>
</dbReference>
<feature type="compositionally biased region" description="Basic and acidic residues" evidence="8">
    <location>
        <begin position="409"/>
        <end position="428"/>
    </location>
</feature>
<feature type="domain" description="Reverse transcriptase" evidence="9">
    <location>
        <begin position="1"/>
        <end position="230"/>
    </location>
</feature>
<feature type="compositionally biased region" description="Basic residues" evidence="8">
    <location>
        <begin position="213"/>
        <end position="224"/>
    </location>
</feature>
<dbReference type="InterPro" id="IPR000743">
    <property type="entry name" value="Glyco_hydro_28"/>
</dbReference>
<dbReference type="InterPro" id="IPR043502">
    <property type="entry name" value="DNA/RNA_pol_sf"/>
</dbReference>
<evidence type="ECO:0000313" key="11">
    <source>
        <dbReference type="Proteomes" id="UP001165121"/>
    </source>
</evidence>
<keyword evidence="11" id="KW-1185">Reference proteome</keyword>
<evidence type="ECO:0000313" key="10">
    <source>
        <dbReference type="EMBL" id="GMF39143.1"/>
    </source>
</evidence>
<evidence type="ECO:0000256" key="7">
    <source>
        <dbReference type="RuleBase" id="RU361169"/>
    </source>
</evidence>
<comment type="similarity">
    <text evidence="1 7">Belongs to the glycosyl hydrolase 28 family.</text>
</comment>
<keyword evidence="6" id="KW-0961">Cell wall biogenesis/degradation</keyword>
<feature type="compositionally biased region" description="Basic and acidic residues" evidence="8">
    <location>
        <begin position="437"/>
        <end position="446"/>
    </location>
</feature>
<evidence type="ECO:0000256" key="3">
    <source>
        <dbReference type="ARBA" id="ARBA00022737"/>
    </source>
</evidence>
<dbReference type="PROSITE" id="PS50878">
    <property type="entry name" value="RT_POL"/>
    <property type="match status" value="1"/>
</dbReference>
<evidence type="ECO:0000256" key="4">
    <source>
        <dbReference type="ARBA" id="ARBA00022801"/>
    </source>
</evidence>
<dbReference type="Proteomes" id="UP001165121">
    <property type="component" value="Unassembled WGS sequence"/>
</dbReference>
<dbReference type="InterPro" id="IPR012334">
    <property type="entry name" value="Pectin_lyas_fold"/>
</dbReference>
<evidence type="ECO:0000256" key="8">
    <source>
        <dbReference type="SAM" id="MobiDB-lite"/>
    </source>
</evidence>
<dbReference type="GO" id="GO:0045490">
    <property type="term" value="P:pectin catabolic process"/>
    <property type="evidence" value="ECO:0007669"/>
    <property type="project" value="TreeGrafter"/>
</dbReference>
<dbReference type="PANTHER" id="PTHR31884">
    <property type="entry name" value="POLYGALACTURONASE"/>
    <property type="match status" value="1"/>
</dbReference>
<keyword evidence="2" id="KW-0732">Signal</keyword>
<dbReference type="OrthoDB" id="122000at2759"/>